<dbReference type="InterPro" id="IPR037185">
    <property type="entry name" value="EmrE-like"/>
</dbReference>
<feature type="transmembrane region" description="Helical" evidence="1">
    <location>
        <begin position="401"/>
        <end position="421"/>
    </location>
</feature>
<comment type="caution">
    <text evidence="3">The sequence shown here is derived from an EMBL/GenBank/DDBJ whole genome shotgun (WGS) entry which is preliminary data.</text>
</comment>
<protein>
    <recommendedName>
        <fullName evidence="2">EamA domain-containing protein</fullName>
    </recommendedName>
</protein>
<dbReference type="OrthoDB" id="10062838at2759"/>
<sequence>MHRCESSTVGVTDDVYDKETGLIRATLVLCQRDDEADLGEIGNRMDEHHIPQQLPDSTTATNGELLVTIISDEKLKLSIWWNWKFLAMACAILAYNTMTGVADQQISKEINSSVFQAPFLLLWYMGIVRTFTFPVYVVIRTTYEFFVQRHNSKTTTEPEEAINTNFSSILGRFASIYREAETVFGASGLTLKTGASYLVPFALLWTSTNGLFYWALTFAEVSECVAVSSSTMIFMYLISWTFLKENFILFKFFGVLICVAGVVLTVLASGTTIGASSNSLIAGALVISSSLSLAVQTVGFKRYLGSPTVCQIALFSSLGSFANAVLTWPVFLSLKLTGNELWDLRTAPFGLMSLTGVLGSTGALSYYLGVSIVSPIFISLSKPLQIMTNNVIDIAIKGIPFGLYHMIGAGLVITGFLMLLIPNTLVSLEIRTFILKLRPSRKASAKEVELTTIATANYQADETVHRETKTI</sequence>
<dbReference type="PANTHER" id="PTHR19346:SF4">
    <property type="entry name" value="SUGAR PHOSPHATE TRANSPORTER DOMAIN-CONTAINING PROTEIN"/>
    <property type="match status" value="1"/>
</dbReference>
<dbReference type="Proteomes" id="UP000192578">
    <property type="component" value="Unassembled WGS sequence"/>
</dbReference>
<dbReference type="SUPFAM" id="SSF103481">
    <property type="entry name" value="Multidrug resistance efflux transporter EmrE"/>
    <property type="match status" value="1"/>
</dbReference>
<evidence type="ECO:0000256" key="1">
    <source>
        <dbReference type="SAM" id="Phobius"/>
    </source>
</evidence>
<name>A0A1W0WNH0_HYPEX</name>
<keyword evidence="1" id="KW-1133">Transmembrane helix</keyword>
<feature type="transmembrane region" description="Helical" evidence="1">
    <location>
        <begin position="211"/>
        <end position="236"/>
    </location>
</feature>
<dbReference type="Pfam" id="PF00892">
    <property type="entry name" value="EamA"/>
    <property type="match status" value="1"/>
</dbReference>
<feature type="transmembrane region" description="Helical" evidence="1">
    <location>
        <begin position="351"/>
        <end position="380"/>
    </location>
</feature>
<dbReference type="InterPro" id="IPR000620">
    <property type="entry name" value="EamA_dom"/>
</dbReference>
<feature type="transmembrane region" description="Helical" evidence="1">
    <location>
        <begin position="280"/>
        <end position="300"/>
    </location>
</feature>
<proteinExistence type="predicted"/>
<organism evidence="3 4">
    <name type="scientific">Hypsibius exemplaris</name>
    <name type="common">Freshwater tardigrade</name>
    <dbReference type="NCBI Taxonomy" id="2072580"/>
    <lineage>
        <taxon>Eukaryota</taxon>
        <taxon>Metazoa</taxon>
        <taxon>Ecdysozoa</taxon>
        <taxon>Tardigrada</taxon>
        <taxon>Eutardigrada</taxon>
        <taxon>Parachela</taxon>
        <taxon>Hypsibioidea</taxon>
        <taxon>Hypsibiidae</taxon>
        <taxon>Hypsibius</taxon>
    </lineage>
</organism>
<feature type="transmembrane region" description="Helical" evidence="1">
    <location>
        <begin position="248"/>
        <end position="268"/>
    </location>
</feature>
<keyword evidence="1" id="KW-0812">Transmembrane</keyword>
<dbReference type="GO" id="GO:0016020">
    <property type="term" value="C:membrane"/>
    <property type="evidence" value="ECO:0007669"/>
    <property type="project" value="InterPro"/>
</dbReference>
<keyword evidence="1" id="KW-0472">Membrane</keyword>
<evidence type="ECO:0000313" key="4">
    <source>
        <dbReference type="Proteomes" id="UP000192578"/>
    </source>
</evidence>
<gene>
    <name evidence="3" type="ORF">BV898_09217</name>
</gene>
<feature type="domain" description="EamA" evidence="2">
    <location>
        <begin position="196"/>
        <end position="266"/>
    </location>
</feature>
<evidence type="ECO:0000259" key="2">
    <source>
        <dbReference type="Pfam" id="PF00892"/>
    </source>
</evidence>
<accession>A0A1W0WNH0</accession>
<feature type="transmembrane region" description="Helical" evidence="1">
    <location>
        <begin position="79"/>
        <end position="98"/>
    </location>
</feature>
<keyword evidence="4" id="KW-1185">Reference proteome</keyword>
<dbReference type="PANTHER" id="PTHR19346">
    <property type="entry name" value="SUGAR PHOSPHATE TRANSPORTER DOMAIN-CONTAINING PROTEIN"/>
    <property type="match status" value="1"/>
</dbReference>
<feature type="transmembrane region" description="Helical" evidence="1">
    <location>
        <begin position="182"/>
        <end position="205"/>
    </location>
</feature>
<reference evidence="4" key="1">
    <citation type="submission" date="2017-01" db="EMBL/GenBank/DDBJ databases">
        <title>Comparative genomics of anhydrobiosis in the tardigrade Hypsibius dujardini.</title>
        <authorList>
            <person name="Yoshida Y."/>
            <person name="Koutsovoulos G."/>
            <person name="Laetsch D."/>
            <person name="Stevens L."/>
            <person name="Kumar S."/>
            <person name="Horikawa D."/>
            <person name="Ishino K."/>
            <person name="Komine S."/>
            <person name="Tomita M."/>
            <person name="Blaxter M."/>
            <person name="Arakawa K."/>
        </authorList>
    </citation>
    <scope>NUCLEOTIDE SEQUENCE [LARGE SCALE GENOMIC DNA]</scope>
    <source>
        <strain evidence="4">Z151</strain>
    </source>
</reference>
<dbReference type="InterPro" id="IPR026505">
    <property type="entry name" value="Solute_c_fam_35_mem_F3/F4"/>
</dbReference>
<dbReference type="EMBL" id="MTYJ01000071">
    <property type="protein sequence ID" value="OQV16707.1"/>
    <property type="molecule type" value="Genomic_DNA"/>
</dbReference>
<feature type="transmembrane region" description="Helical" evidence="1">
    <location>
        <begin position="118"/>
        <end position="139"/>
    </location>
</feature>
<dbReference type="AlphaFoldDB" id="A0A1W0WNH0"/>
<feature type="transmembrane region" description="Helical" evidence="1">
    <location>
        <begin position="312"/>
        <end position="331"/>
    </location>
</feature>
<evidence type="ECO:0000313" key="3">
    <source>
        <dbReference type="EMBL" id="OQV16707.1"/>
    </source>
</evidence>